<dbReference type="FunFam" id="3.30.200.20:FF:000039">
    <property type="entry name" value="receptor-like protein kinase FERONIA"/>
    <property type="match status" value="1"/>
</dbReference>
<name>A0AA36A683_LACSI</name>
<dbReference type="PANTHER" id="PTHR47989">
    <property type="entry name" value="OS01G0750732 PROTEIN"/>
    <property type="match status" value="1"/>
</dbReference>
<dbReference type="Pfam" id="PF07714">
    <property type="entry name" value="PK_Tyr_Ser-Thr"/>
    <property type="match status" value="1"/>
</dbReference>
<evidence type="ECO:0000256" key="5">
    <source>
        <dbReference type="ARBA" id="ARBA00022840"/>
    </source>
</evidence>
<dbReference type="InterPro" id="IPR008271">
    <property type="entry name" value="Ser/Thr_kinase_AS"/>
</dbReference>
<protein>
    <recommendedName>
        <fullName evidence="8">Protein kinase domain-containing protein</fullName>
    </recommendedName>
</protein>
<dbReference type="EMBL" id="OX465085">
    <property type="protein sequence ID" value="CAI9304277.1"/>
    <property type="molecule type" value="Genomic_DNA"/>
</dbReference>
<sequence>MVFHVYVYAFGDNVDQILWSRCQLFTLAEIQSATNNFDDTLVIGRGGFGKVYKSSTNNLSEGEIAIKRLDPTSTQGAHEFEAEVEVLSKLRHRSLVSLIGHCNEEKEMVLVYELMPNGTLADHLRKPDFSLSWLQLLKICIGAAKGLEYLHYVTSTGVIHRDVKSSNILLDADFKAKISDFGLAKTCPRDLTHVSTAVKGTFGYLDPGYFYTGKLTRKSDVYAFGVVLLEVLSGRKAVDTTLDEEQWGLAGWAQQQIKQGKLDCIVDPRLMGQISNKCLKKFASLAGHCVDIQPEKRPTMREVVKKLISILLQESKSANSVINEEGFISMLRSIFRGKFKFELEE</sequence>
<keyword evidence="1 7" id="KW-0723">Serine/threonine-protein kinase</keyword>
<dbReference type="PROSITE" id="PS50011">
    <property type="entry name" value="PROTEIN_KINASE_DOM"/>
    <property type="match status" value="1"/>
</dbReference>
<evidence type="ECO:0000256" key="6">
    <source>
        <dbReference type="PROSITE-ProRule" id="PRU10141"/>
    </source>
</evidence>
<dbReference type="PIRSF" id="PIRSF000654">
    <property type="entry name" value="Integrin-linked_kinase"/>
    <property type="match status" value="1"/>
</dbReference>
<evidence type="ECO:0000256" key="7">
    <source>
        <dbReference type="RuleBase" id="RU000304"/>
    </source>
</evidence>
<evidence type="ECO:0000313" key="9">
    <source>
        <dbReference type="EMBL" id="CAI9304277.1"/>
    </source>
</evidence>
<dbReference type="SUPFAM" id="SSF56112">
    <property type="entry name" value="Protein kinase-like (PK-like)"/>
    <property type="match status" value="1"/>
</dbReference>
<dbReference type="CDD" id="cd14066">
    <property type="entry name" value="STKc_IRAK"/>
    <property type="match status" value="1"/>
</dbReference>
<dbReference type="FunFam" id="1.10.510.10:FF:000084">
    <property type="entry name" value="Wall-associated receptor kinase 2"/>
    <property type="match status" value="1"/>
</dbReference>
<evidence type="ECO:0000259" key="8">
    <source>
        <dbReference type="PROSITE" id="PS50011"/>
    </source>
</evidence>
<dbReference type="GO" id="GO:0004674">
    <property type="term" value="F:protein serine/threonine kinase activity"/>
    <property type="evidence" value="ECO:0007669"/>
    <property type="project" value="UniProtKB-KW"/>
</dbReference>
<dbReference type="Gene3D" id="3.30.200.20">
    <property type="entry name" value="Phosphorylase Kinase, domain 1"/>
    <property type="match status" value="1"/>
</dbReference>
<evidence type="ECO:0000313" key="10">
    <source>
        <dbReference type="Proteomes" id="UP001177003"/>
    </source>
</evidence>
<dbReference type="SMART" id="SM00220">
    <property type="entry name" value="S_TKc"/>
    <property type="match status" value="1"/>
</dbReference>
<dbReference type="PROSITE" id="PS00108">
    <property type="entry name" value="PROTEIN_KINASE_ST"/>
    <property type="match status" value="1"/>
</dbReference>
<dbReference type="GO" id="GO:0005524">
    <property type="term" value="F:ATP binding"/>
    <property type="evidence" value="ECO:0007669"/>
    <property type="project" value="UniProtKB-UniRule"/>
</dbReference>
<keyword evidence="10" id="KW-1185">Reference proteome</keyword>
<keyword evidence="4" id="KW-0418">Kinase</keyword>
<dbReference type="InterPro" id="IPR001245">
    <property type="entry name" value="Ser-Thr/Tyr_kinase_cat_dom"/>
</dbReference>
<gene>
    <name evidence="9" type="ORF">LSALG_LOCUS42669</name>
</gene>
<feature type="binding site" evidence="6">
    <location>
        <position position="67"/>
    </location>
    <ligand>
        <name>ATP</name>
        <dbReference type="ChEBI" id="CHEBI:30616"/>
    </ligand>
</feature>
<dbReference type="InterPro" id="IPR011009">
    <property type="entry name" value="Kinase-like_dom_sf"/>
</dbReference>
<comment type="similarity">
    <text evidence="7">Belongs to the protein kinase superfamily.</text>
</comment>
<dbReference type="PANTHER" id="PTHR47989:SF62">
    <property type="entry name" value="OS05G0423500 PROTEIN"/>
    <property type="match status" value="1"/>
</dbReference>
<keyword evidence="3 6" id="KW-0547">Nucleotide-binding</keyword>
<evidence type="ECO:0000256" key="4">
    <source>
        <dbReference type="ARBA" id="ARBA00022777"/>
    </source>
</evidence>
<proteinExistence type="inferred from homology"/>
<evidence type="ECO:0000256" key="1">
    <source>
        <dbReference type="ARBA" id="ARBA00022527"/>
    </source>
</evidence>
<dbReference type="PROSITE" id="PS00107">
    <property type="entry name" value="PROTEIN_KINASE_ATP"/>
    <property type="match status" value="1"/>
</dbReference>
<keyword evidence="2" id="KW-0808">Transferase</keyword>
<accession>A0AA36A683</accession>
<feature type="domain" description="Protein kinase" evidence="8">
    <location>
        <begin position="37"/>
        <end position="312"/>
    </location>
</feature>
<dbReference type="InterPro" id="IPR000719">
    <property type="entry name" value="Prot_kinase_dom"/>
</dbReference>
<organism evidence="9 10">
    <name type="scientific">Lactuca saligna</name>
    <name type="common">Willowleaf lettuce</name>
    <dbReference type="NCBI Taxonomy" id="75948"/>
    <lineage>
        <taxon>Eukaryota</taxon>
        <taxon>Viridiplantae</taxon>
        <taxon>Streptophyta</taxon>
        <taxon>Embryophyta</taxon>
        <taxon>Tracheophyta</taxon>
        <taxon>Spermatophyta</taxon>
        <taxon>Magnoliopsida</taxon>
        <taxon>eudicotyledons</taxon>
        <taxon>Gunneridae</taxon>
        <taxon>Pentapetalae</taxon>
        <taxon>asterids</taxon>
        <taxon>campanulids</taxon>
        <taxon>Asterales</taxon>
        <taxon>Asteraceae</taxon>
        <taxon>Cichorioideae</taxon>
        <taxon>Cichorieae</taxon>
        <taxon>Lactucinae</taxon>
        <taxon>Lactuca</taxon>
    </lineage>
</organism>
<evidence type="ECO:0000256" key="3">
    <source>
        <dbReference type="ARBA" id="ARBA00022741"/>
    </source>
</evidence>
<dbReference type="Proteomes" id="UP001177003">
    <property type="component" value="Chromosome 9"/>
</dbReference>
<dbReference type="Gene3D" id="1.10.510.10">
    <property type="entry name" value="Transferase(Phosphotransferase) domain 1"/>
    <property type="match status" value="1"/>
</dbReference>
<keyword evidence="5 6" id="KW-0067">ATP-binding</keyword>
<dbReference type="AlphaFoldDB" id="A0AA36A683"/>
<dbReference type="InterPro" id="IPR017441">
    <property type="entry name" value="Protein_kinase_ATP_BS"/>
</dbReference>
<evidence type="ECO:0000256" key="2">
    <source>
        <dbReference type="ARBA" id="ARBA00022679"/>
    </source>
</evidence>
<reference evidence="9" key="1">
    <citation type="submission" date="2023-04" db="EMBL/GenBank/DDBJ databases">
        <authorList>
            <person name="Vijverberg K."/>
            <person name="Xiong W."/>
            <person name="Schranz E."/>
        </authorList>
    </citation>
    <scope>NUCLEOTIDE SEQUENCE</scope>
</reference>